<evidence type="ECO:0000256" key="1">
    <source>
        <dbReference type="ARBA" id="ARBA00004123"/>
    </source>
</evidence>
<organism evidence="5 6">
    <name type="scientific">Malassezia furfur</name>
    <name type="common">Pityriasis versicolor infection agent</name>
    <name type="synonym">Pityrosporum furfur</name>
    <dbReference type="NCBI Taxonomy" id="55194"/>
    <lineage>
        <taxon>Eukaryota</taxon>
        <taxon>Fungi</taxon>
        <taxon>Dikarya</taxon>
        <taxon>Basidiomycota</taxon>
        <taxon>Ustilaginomycotina</taxon>
        <taxon>Malasseziomycetes</taxon>
        <taxon>Malasseziales</taxon>
        <taxon>Malasseziaceae</taxon>
        <taxon>Malassezia</taxon>
    </lineage>
</organism>
<dbReference type="InterPro" id="IPR008251">
    <property type="entry name" value="Chromo_shadow_dom"/>
</dbReference>
<evidence type="ECO:0000313" key="5">
    <source>
        <dbReference type="EMBL" id="WFD48241.1"/>
    </source>
</evidence>
<evidence type="ECO:0000256" key="2">
    <source>
        <dbReference type="ARBA" id="ARBA00023242"/>
    </source>
</evidence>
<dbReference type="SMART" id="SM00300">
    <property type="entry name" value="ChSh"/>
    <property type="match status" value="1"/>
</dbReference>
<dbReference type="Proteomes" id="UP000818624">
    <property type="component" value="Chromosome 3"/>
</dbReference>
<evidence type="ECO:0000259" key="4">
    <source>
        <dbReference type="SMART" id="SM00300"/>
    </source>
</evidence>
<dbReference type="InterPro" id="IPR016197">
    <property type="entry name" value="Chromo-like_dom_sf"/>
</dbReference>
<sequence length="182" mass="20160">MVFKYWTERQAMSSEEAMQRIRRMQAKAARYEPASDPVPSALGPPSPPQSSSAASSPRLSNVSARTQRATRRQASISSGTRSPVARESPLRQTAPKRRRKHVLGASSARGAADPRATYDALEDWEPFVDEIARVERDASSTLRVHLAFKDGARLVYPTSVVRARCPQALLAFYERHAAFPLP</sequence>
<evidence type="ECO:0000313" key="6">
    <source>
        <dbReference type="Proteomes" id="UP000818624"/>
    </source>
</evidence>
<dbReference type="EMBL" id="CP046236">
    <property type="protein sequence ID" value="WFD48241.1"/>
    <property type="molecule type" value="Genomic_DNA"/>
</dbReference>
<reference evidence="5 6" key="1">
    <citation type="journal article" date="2020" name="Elife">
        <title>Loss of centromere function drives karyotype evolution in closely related Malassezia species.</title>
        <authorList>
            <person name="Sankaranarayanan S.R."/>
            <person name="Ianiri G."/>
            <person name="Coelho M.A."/>
            <person name="Reza M.H."/>
            <person name="Thimmappa B.C."/>
            <person name="Ganguly P."/>
            <person name="Vadnala R.N."/>
            <person name="Sun S."/>
            <person name="Siddharthan R."/>
            <person name="Tellgren-Roth C."/>
            <person name="Dawson T.L."/>
            <person name="Heitman J."/>
            <person name="Sanyal K."/>
        </authorList>
    </citation>
    <scope>NUCLEOTIDE SEQUENCE [LARGE SCALE GENOMIC DNA]</scope>
    <source>
        <strain evidence="5">CBS14141</strain>
    </source>
</reference>
<name>A0ABY8ERM3_MALFU</name>
<gene>
    <name evidence="5" type="ORF">GLX27_002909</name>
</gene>
<dbReference type="Pfam" id="PF01393">
    <property type="entry name" value="Chromo_shadow"/>
    <property type="match status" value="1"/>
</dbReference>
<dbReference type="SUPFAM" id="SSF54160">
    <property type="entry name" value="Chromo domain-like"/>
    <property type="match status" value="1"/>
</dbReference>
<feature type="region of interest" description="Disordered" evidence="3">
    <location>
        <begin position="1"/>
        <end position="115"/>
    </location>
</feature>
<proteinExistence type="predicted"/>
<feature type="domain" description="Chromo shadow" evidence="4">
    <location>
        <begin position="116"/>
        <end position="182"/>
    </location>
</feature>
<dbReference type="Gene3D" id="2.40.50.40">
    <property type="match status" value="1"/>
</dbReference>
<keyword evidence="6" id="KW-1185">Reference proteome</keyword>
<accession>A0ABY8ERM3</accession>
<comment type="subcellular location">
    <subcellularLocation>
        <location evidence="1">Nucleus</location>
    </subcellularLocation>
</comment>
<protein>
    <recommendedName>
        <fullName evidence="4">Chromo shadow domain-containing protein</fullName>
    </recommendedName>
</protein>
<keyword evidence="2" id="KW-0539">Nucleus</keyword>
<evidence type="ECO:0000256" key="3">
    <source>
        <dbReference type="SAM" id="MobiDB-lite"/>
    </source>
</evidence>